<accession>A0A1G4MKS4</accession>
<dbReference type="Proteomes" id="UP000190831">
    <property type="component" value="Chromosome H"/>
</dbReference>
<organism evidence="1 2">
    <name type="scientific">Lachancea fermentati</name>
    <name type="common">Zygosaccharomyces fermentati</name>
    <dbReference type="NCBI Taxonomy" id="4955"/>
    <lineage>
        <taxon>Eukaryota</taxon>
        <taxon>Fungi</taxon>
        <taxon>Dikarya</taxon>
        <taxon>Ascomycota</taxon>
        <taxon>Saccharomycotina</taxon>
        <taxon>Saccharomycetes</taxon>
        <taxon>Saccharomycetales</taxon>
        <taxon>Saccharomycetaceae</taxon>
        <taxon>Lachancea</taxon>
    </lineage>
</organism>
<protein>
    <submittedName>
        <fullName evidence="1">LAFE_0H12244g1_1</fullName>
    </submittedName>
</protein>
<reference evidence="1 2" key="1">
    <citation type="submission" date="2016-03" db="EMBL/GenBank/DDBJ databases">
        <authorList>
            <person name="Devillers H."/>
        </authorList>
    </citation>
    <scope>NUCLEOTIDE SEQUENCE [LARGE SCALE GENOMIC DNA]</scope>
    <source>
        <strain evidence="1">CBS 6772</strain>
    </source>
</reference>
<gene>
    <name evidence="1" type="ORF">LAFE_0H12244G</name>
</gene>
<proteinExistence type="predicted"/>
<evidence type="ECO:0000313" key="2">
    <source>
        <dbReference type="Proteomes" id="UP000190831"/>
    </source>
</evidence>
<dbReference type="EMBL" id="LT598491">
    <property type="protein sequence ID" value="SCW04380.1"/>
    <property type="molecule type" value="Genomic_DNA"/>
</dbReference>
<sequence length="271" mass="29928">MRWRWSEKRDKWDSRRGAAVRRDLLRDPCNATRATRLPRPFVPRDTHLLLRAARRPPPAVVVGASRPLRCSYRARRRCGARGLLRPPYSVCSSKRRVCTAHNELRPTCGRPYLTVAVSPICLNLRRQAPGACVALAYLRPAAPAAGPYYSALGTVPVGQWIFTPRPPDAHRLFEQTPAVACSRSLFCHTCAEFTVVTVCRVACTPTQRVCACMSDGSSPCGSVFAFPSVSLVLLPFVPAPFAGPHATHKRRIKPAAARRDCSSYKRLGARA</sequence>
<name>A0A1G4MKS4_LACFM</name>
<evidence type="ECO:0000313" key="1">
    <source>
        <dbReference type="EMBL" id="SCW04380.1"/>
    </source>
</evidence>
<keyword evidence="2" id="KW-1185">Reference proteome</keyword>
<dbReference type="AlphaFoldDB" id="A0A1G4MKS4"/>